<gene>
    <name evidence="9" type="ORF">K7X08_020206</name>
</gene>
<keyword evidence="4" id="KW-0808">Transferase</keyword>
<dbReference type="EC" id="2.7.2.3" evidence="3"/>
<dbReference type="EMBL" id="JAJAGQ010000009">
    <property type="protein sequence ID" value="KAJ8552813.1"/>
    <property type="molecule type" value="Genomic_DNA"/>
</dbReference>
<dbReference type="Gene3D" id="3.40.50.1260">
    <property type="entry name" value="Phosphoglycerate kinase, N-terminal domain"/>
    <property type="match status" value="1"/>
</dbReference>
<dbReference type="InterPro" id="IPR015824">
    <property type="entry name" value="Phosphoglycerate_kinase_N"/>
</dbReference>
<proteinExistence type="inferred from homology"/>
<evidence type="ECO:0000256" key="5">
    <source>
        <dbReference type="ARBA" id="ARBA00022741"/>
    </source>
</evidence>
<evidence type="ECO:0000313" key="9">
    <source>
        <dbReference type="EMBL" id="KAJ8552813.1"/>
    </source>
</evidence>
<protein>
    <recommendedName>
        <fullName evidence="3">phosphoglycerate kinase</fullName>
        <ecNumber evidence="3">2.7.2.3</ecNumber>
    </recommendedName>
</protein>
<dbReference type="Pfam" id="PF00162">
    <property type="entry name" value="PGK"/>
    <property type="match status" value="1"/>
</dbReference>
<dbReference type="PANTHER" id="PTHR11406">
    <property type="entry name" value="PHOSPHOGLYCERATE KINASE"/>
    <property type="match status" value="1"/>
</dbReference>
<keyword evidence="7" id="KW-0067">ATP-binding</keyword>
<comment type="cofactor">
    <cofactor evidence="1">
        <name>Mg(2+)</name>
        <dbReference type="ChEBI" id="CHEBI:18420"/>
    </cofactor>
</comment>
<keyword evidence="10" id="KW-1185">Reference proteome</keyword>
<organism evidence="9 10">
    <name type="scientific">Anisodus acutangulus</name>
    <dbReference type="NCBI Taxonomy" id="402998"/>
    <lineage>
        <taxon>Eukaryota</taxon>
        <taxon>Viridiplantae</taxon>
        <taxon>Streptophyta</taxon>
        <taxon>Embryophyta</taxon>
        <taxon>Tracheophyta</taxon>
        <taxon>Spermatophyta</taxon>
        <taxon>Magnoliopsida</taxon>
        <taxon>eudicotyledons</taxon>
        <taxon>Gunneridae</taxon>
        <taxon>Pentapetalae</taxon>
        <taxon>asterids</taxon>
        <taxon>lamiids</taxon>
        <taxon>Solanales</taxon>
        <taxon>Solanaceae</taxon>
        <taxon>Solanoideae</taxon>
        <taxon>Hyoscyameae</taxon>
        <taxon>Anisodus</taxon>
    </lineage>
</organism>
<dbReference type="InterPro" id="IPR001576">
    <property type="entry name" value="Phosphoglycerate_kinase"/>
</dbReference>
<dbReference type="GO" id="GO:0043531">
    <property type="term" value="F:ADP binding"/>
    <property type="evidence" value="ECO:0007669"/>
    <property type="project" value="TreeGrafter"/>
</dbReference>
<dbReference type="OrthoDB" id="275353at2759"/>
<evidence type="ECO:0000256" key="1">
    <source>
        <dbReference type="ARBA" id="ARBA00001946"/>
    </source>
</evidence>
<accession>A0A9Q1M754</accession>
<dbReference type="GO" id="GO:0005524">
    <property type="term" value="F:ATP binding"/>
    <property type="evidence" value="ECO:0007669"/>
    <property type="project" value="UniProtKB-KW"/>
</dbReference>
<keyword evidence="8" id="KW-0460">Magnesium</keyword>
<sequence length="129" mass="14491">MIWRRGTRMKKNDKGHCVASSLLERNEVDVAKSIMAYAGEKNVRLLFPRDVMMADKHGANAMTKVVQATRIPDDDWMGLDIGPDTIKFFSKNLDSAKTIVWNGPIGVYEFDKFAAGTKAIAEKLAEERE</sequence>
<evidence type="ECO:0000256" key="8">
    <source>
        <dbReference type="ARBA" id="ARBA00022842"/>
    </source>
</evidence>
<comment type="similarity">
    <text evidence="2">Belongs to the phosphoglycerate kinase family.</text>
</comment>
<evidence type="ECO:0000313" key="10">
    <source>
        <dbReference type="Proteomes" id="UP001152561"/>
    </source>
</evidence>
<evidence type="ECO:0000256" key="3">
    <source>
        <dbReference type="ARBA" id="ARBA00013061"/>
    </source>
</evidence>
<keyword evidence="5" id="KW-0547">Nucleotide-binding</keyword>
<dbReference type="GO" id="GO:0005829">
    <property type="term" value="C:cytosol"/>
    <property type="evidence" value="ECO:0007669"/>
    <property type="project" value="TreeGrafter"/>
</dbReference>
<dbReference type="SUPFAM" id="SSF53748">
    <property type="entry name" value="Phosphoglycerate kinase"/>
    <property type="match status" value="1"/>
</dbReference>
<evidence type="ECO:0000256" key="4">
    <source>
        <dbReference type="ARBA" id="ARBA00022679"/>
    </source>
</evidence>
<dbReference type="PANTHER" id="PTHR11406:SF27">
    <property type="entry name" value="PHOSPHOGLYCERATE KINASE 3, CYTOSOLIC"/>
    <property type="match status" value="1"/>
</dbReference>
<evidence type="ECO:0000256" key="7">
    <source>
        <dbReference type="ARBA" id="ARBA00022840"/>
    </source>
</evidence>
<evidence type="ECO:0000256" key="6">
    <source>
        <dbReference type="ARBA" id="ARBA00022777"/>
    </source>
</evidence>
<evidence type="ECO:0000256" key="2">
    <source>
        <dbReference type="ARBA" id="ARBA00008982"/>
    </source>
</evidence>
<name>A0A9Q1M754_9SOLA</name>
<dbReference type="InterPro" id="IPR036043">
    <property type="entry name" value="Phosphoglycerate_kinase_sf"/>
</dbReference>
<dbReference type="AlphaFoldDB" id="A0A9Q1M754"/>
<dbReference type="Proteomes" id="UP001152561">
    <property type="component" value="Unassembled WGS sequence"/>
</dbReference>
<comment type="caution">
    <text evidence="9">The sequence shown here is derived from an EMBL/GenBank/DDBJ whole genome shotgun (WGS) entry which is preliminary data.</text>
</comment>
<dbReference type="GO" id="GO:0004618">
    <property type="term" value="F:phosphoglycerate kinase activity"/>
    <property type="evidence" value="ECO:0007669"/>
    <property type="project" value="UniProtKB-EC"/>
</dbReference>
<reference evidence="10" key="1">
    <citation type="journal article" date="2023" name="Proc. Natl. Acad. Sci. U.S.A.">
        <title>Genomic and structural basis for evolution of tropane alkaloid biosynthesis.</title>
        <authorList>
            <person name="Wanga Y.-J."/>
            <person name="Taina T."/>
            <person name="Yua J.-Y."/>
            <person name="Lia J."/>
            <person name="Xua B."/>
            <person name="Chenc J."/>
            <person name="D'Auriad J.C."/>
            <person name="Huanga J.-P."/>
            <person name="Huanga S.-X."/>
        </authorList>
    </citation>
    <scope>NUCLEOTIDE SEQUENCE [LARGE SCALE GENOMIC DNA]</scope>
    <source>
        <strain evidence="10">cv. KIB-2019</strain>
    </source>
</reference>
<dbReference type="GO" id="GO:0006096">
    <property type="term" value="P:glycolytic process"/>
    <property type="evidence" value="ECO:0007669"/>
    <property type="project" value="InterPro"/>
</dbReference>
<keyword evidence="6" id="KW-0418">Kinase</keyword>
<dbReference type="GO" id="GO:0006094">
    <property type="term" value="P:gluconeogenesis"/>
    <property type="evidence" value="ECO:0007669"/>
    <property type="project" value="TreeGrafter"/>
</dbReference>